<gene>
    <name evidence="6" type="ORF">JW984_02920</name>
</gene>
<dbReference type="GO" id="GO:0016301">
    <property type="term" value="F:kinase activity"/>
    <property type="evidence" value="ECO:0007669"/>
    <property type="project" value="UniProtKB-KW"/>
</dbReference>
<dbReference type="InterPro" id="IPR018485">
    <property type="entry name" value="FGGY_C"/>
</dbReference>
<dbReference type="Proteomes" id="UP000809273">
    <property type="component" value="Unassembled WGS sequence"/>
</dbReference>
<sequence length="523" mass="57482">MKGSDERGDLILAIDSGTQNVKAAIFDLDGNELALSRLSHTPNESPQPQWIEHDPEDYWEKMCKAVKEAISAVGKDNAKRIKAVGVTSQRGTEIATDRDGNPIRPAIVYNDNRTTEGLKKLGGFWGLFFKAIRMYSAIEYVREHSKFVWIKNYEPEIYEKTHIFMQVASFLTFRLTGEVKESVGTMVGMFPFDYNKLKFYPQKGIHDIFGITPKQLPEVVPAGSVIGHITKSASAATTIPEGIPVVVGGGDVQSALVGMGVVNERSAALVLGSTVDFDIPSKKYVKDKEIRFISWPAAVPNYYIMEAGVGAGFVTVTWFKNELAHLESEMSKKSGRSPEEILDEAIKDIPPGSLGLIVQPYWSPPFHRDRARGAIIGFTISHGRAHIYRAILEGLALETRAGYDAINEVSGVKIDEIRVSGGGSNSNMVLTITANVLGIPTVRMKVSEAAALGAAICAAHGAGLVSSVEEAIERMVHTTDRFEPNPETMATYNKIYKVYKEIYPRMEELYHETTDMATSADLT</sequence>
<name>A0A9D8KDA2_9DELT</name>
<evidence type="ECO:0000256" key="3">
    <source>
        <dbReference type="ARBA" id="ARBA00022777"/>
    </source>
</evidence>
<keyword evidence="2" id="KW-0808">Transferase</keyword>
<evidence type="ECO:0000313" key="6">
    <source>
        <dbReference type="EMBL" id="MBN1572130.1"/>
    </source>
</evidence>
<dbReference type="InterPro" id="IPR000577">
    <property type="entry name" value="Carb_kinase_FGGY"/>
</dbReference>
<evidence type="ECO:0000256" key="2">
    <source>
        <dbReference type="ARBA" id="ARBA00022679"/>
    </source>
</evidence>
<keyword evidence="3 6" id="KW-0418">Kinase</keyword>
<dbReference type="PANTHER" id="PTHR43095:SF5">
    <property type="entry name" value="XYLULOSE KINASE"/>
    <property type="match status" value="1"/>
</dbReference>
<dbReference type="InterPro" id="IPR043129">
    <property type="entry name" value="ATPase_NBD"/>
</dbReference>
<dbReference type="PIRSF" id="PIRSF000538">
    <property type="entry name" value="GlpK"/>
    <property type="match status" value="1"/>
</dbReference>
<evidence type="ECO:0000313" key="7">
    <source>
        <dbReference type="Proteomes" id="UP000809273"/>
    </source>
</evidence>
<dbReference type="Pfam" id="PF02782">
    <property type="entry name" value="FGGY_C"/>
    <property type="match status" value="1"/>
</dbReference>
<reference evidence="6" key="1">
    <citation type="journal article" date="2021" name="Environ. Microbiol.">
        <title>Genomic characterization of three novel Desulfobacterota classes expand the metabolic and phylogenetic diversity of the phylum.</title>
        <authorList>
            <person name="Murphy C.L."/>
            <person name="Biggerstaff J."/>
            <person name="Eichhorn A."/>
            <person name="Ewing E."/>
            <person name="Shahan R."/>
            <person name="Soriano D."/>
            <person name="Stewart S."/>
            <person name="VanMol K."/>
            <person name="Walker R."/>
            <person name="Walters P."/>
            <person name="Elshahed M.S."/>
            <person name="Youssef N.H."/>
        </authorList>
    </citation>
    <scope>NUCLEOTIDE SEQUENCE</scope>
    <source>
        <strain evidence="6">Zod_Metabat.24</strain>
    </source>
</reference>
<feature type="domain" description="Carbohydrate kinase FGGY C-terminal" evidence="5">
    <location>
        <begin position="297"/>
        <end position="461"/>
    </location>
</feature>
<dbReference type="Pfam" id="PF00370">
    <property type="entry name" value="FGGY_N"/>
    <property type="match status" value="1"/>
</dbReference>
<organism evidence="6 7">
    <name type="scientific">Candidatus Zymogenus saltonus</name>
    <dbReference type="NCBI Taxonomy" id="2844893"/>
    <lineage>
        <taxon>Bacteria</taxon>
        <taxon>Deltaproteobacteria</taxon>
        <taxon>Candidatus Zymogenia</taxon>
        <taxon>Candidatus Zymogeniales</taxon>
        <taxon>Candidatus Zymogenaceae</taxon>
        <taxon>Candidatus Zymogenus</taxon>
    </lineage>
</organism>
<protein>
    <submittedName>
        <fullName evidence="6">FGGY-family carbohydrate kinase</fullName>
    </submittedName>
</protein>
<dbReference type="InterPro" id="IPR018484">
    <property type="entry name" value="FGGY_N"/>
</dbReference>
<dbReference type="InterPro" id="IPR050406">
    <property type="entry name" value="FGGY_Carb_Kinase"/>
</dbReference>
<feature type="domain" description="Carbohydrate kinase FGGY N-terminal" evidence="4">
    <location>
        <begin position="11"/>
        <end position="258"/>
    </location>
</feature>
<proteinExistence type="inferred from homology"/>
<comment type="caution">
    <text evidence="6">The sequence shown here is derived from an EMBL/GenBank/DDBJ whole genome shotgun (WGS) entry which is preliminary data.</text>
</comment>
<reference evidence="6" key="2">
    <citation type="submission" date="2021-01" db="EMBL/GenBank/DDBJ databases">
        <authorList>
            <person name="Hahn C.R."/>
            <person name="Youssef N.H."/>
            <person name="Elshahed M."/>
        </authorList>
    </citation>
    <scope>NUCLEOTIDE SEQUENCE</scope>
    <source>
        <strain evidence="6">Zod_Metabat.24</strain>
    </source>
</reference>
<dbReference type="EMBL" id="JAFGIX010000014">
    <property type="protein sequence ID" value="MBN1572130.1"/>
    <property type="molecule type" value="Genomic_DNA"/>
</dbReference>
<dbReference type="AlphaFoldDB" id="A0A9D8KDA2"/>
<dbReference type="SUPFAM" id="SSF53067">
    <property type="entry name" value="Actin-like ATPase domain"/>
    <property type="match status" value="2"/>
</dbReference>
<dbReference type="GO" id="GO:0005975">
    <property type="term" value="P:carbohydrate metabolic process"/>
    <property type="evidence" value="ECO:0007669"/>
    <property type="project" value="InterPro"/>
</dbReference>
<evidence type="ECO:0000259" key="5">
    <source>
        <dbReference type="Pfam" id="PF02782"/>
    </source>
</evidence>
<dbReference type="PANTHER" id="PTHR43095">
    <property type="entry name" value="SUGAR KINASE"/>
    <property type="match status" value="1"/>
</dbReference>
<comment type="similarity">
    <text evidence="1">Belongs to the FGGY kinase family.</text>
</comment>
<accession>A0A9D8KDA2</accession>
<evidence type="ECO:0000256" key="1">
    <source>
        <dbReference type="ARBA" id="ARBA00009156"/>
    </source>
</evidence>
<dbReference type="Gene3D" id="3.30.420.40">
    <property type="match status" value="2"/>
</dbReference>
<evidence type="ECO:0000259" key="4">
    <source>
        <dbReference type="Pfam" id="PF00370"/>
    </source>
</evidence>
<dbReference type="CDD" id="cd07779">
    <property type="entry name" value="ASKHA_NBD_FGGY_YgcE-like"/>
    <property type="match status" value="1"/>
</dbReference>